<name>A0A4Q7WZ90_9ACTN</name>
<evidence type="ECO:0000256" key="1">
    <source>
        <dbReference type="ARBA" id="ARBA00007689"/>
    </source>
</evidence>
<accession>A0A4Q7WZ90</accession>
<dbReference type="EMBL" id="SHKR01000012">
    <property type="protein sequence ID" value="RZU15904.1"/>
    <property type="molecule type" value="Genomic_DNA"/>
</dbReference>
<dbReference type="AlphaFoldDB" id="A0A4Q7WZ90"/>
<dbReference type="Gene3D" id="3.30.70.1060">
    <property type="entry name" value="Dimeric alpha+beta barrel"/>
    <property type="match status" value="1"/>
</dbReference>
<sequence>MSTPPRPGMESLTLVLLRRPPTPTDFTDDEADRIQQAHLDFLDGKRAAGVMGAAGPFRDHDDQVLRGLCVYRTGIDEARKHAAEDPAVRAGMLEAEVITWWFREGEVRLA</sequence>
<evidence type="ECO:0000259" key="2">
    <source>
        <dbReference type="Pfam" id="PF03795"/>
    </source>
</evidence>
<dbReference type="SUPFAM" id="SSF54909">
    <property type="entry name" value="Dimeric alpha+beta barrel"/>
    <property type="match status" value="1"/>
</dbReference>
<dbReference type="Proteomes" id="UP000292027">
    <property type="component" value="Unassembled WGS sequence"/>
</dbReference>
<gene>
    <name evidence="3" type="ORF">EV645_3444</name>
</gene>
<feature type="domain" description="YCII-related" evidence="2">
    <location>
        <begin position="24"/>
        <end position="100"/>
    </location>
</feature>
<evidence type="ECO:0000313" key="3">
    <source>
        <dbReference type="EMBL" id="RZU15904.1"/>
    </source>
</evidence>
<organism evidence="3 4">
    <name type="scientific">Kribbella rubisoli</name>
    <dbReference type="NCBI Taxonomy" id="3075929"/>
    <lineage>
        <taxon>Bacteria</taxon>
        <taxon>Bacillati</taxon>
        <taxon>Actinomycetota</taxon>
        <taxon>Actinomycetes</taxon>
        <taxon>Propionibacteriales</taxon>
        <taxon>Kribbellaceae</taxon>
        <taxon>Kribbella</taxon>
    </lineage>
</organism>
<protein>
    <submittedName>
        <fullName evidence="3">Uncharacterized protein YciI</fullName>
    </submittedName>
</protein>
<dbReference type="InterPro" id="IPR005545">
    <property type="entry name" value="YCII"/>
</dbReference>
<dbReference type="InterPro" id="IPR011008">
    <property type="entry name" value="Dimeric_a/b-barrel"/>
</dbReference>
<dbReference type="Pfam" id="PF03795">
    <property type="entry name" value="YCII"/>
    <property type="match status" value="1"/>
</dbReference>
<reference evidence="3 4" key="1">
    <citation type="journal article" date="2015" name="Stand. Genomic Sci.">
        <title>Genomic Encyclopedia of Bacterial and Archaeal Type Strains, Phase III: the genomes of soil and plant-associated and newly described type strains.</title>
        <authorList>
            <person name="Whitman W.B."/>
            <person name="Woyke T."/>
            <person name="Klenk H.P."/>
            <person name="Zhou Y."/>
            <person name="Lilburn T.G."/>
            <person name="Beck B.J."/>
            <person name="De Vos P."/>
            <person name="Vandamme P."/>
            <person name="Eisen J.A."/>
            <person name="Garrity G."/>
            <person name="Hugenholtz P."/>
            <person name="Kyrpides N.C."/>
        </authorList>
    </citation>
    <scope>NUCLEOTIDE SEQUENCE [LARGE SCALE GENOMIC DNA]</scope>
    <source>
        <strain evidence="3 4">VKM Ac-2540</strain>
    </source>
</reference>
<comment type="caution">
    <text evidence="3">The sequence shown here is derived from an EMBL/GenBank/DDBJ whole genome shotgun (WGS) entry which is preliminary data.</text>
</comment>
<dbReference type="OrthoDB" id="3381242at2"/>
<keyword evidence="4" id="KW-1185">Reference proteome</keyword>
<proteinExistence type="inferred from homology"/>
<dbReference type="RefSeq" id="WP_130444815.1">
    <property type="nucleotide sequence ID" value="NZ_SHKR01000012.1"/>
</dbReference>
<evidence type="ECO:0000313" key="4">
    <source>
        <dbReference type="Proteomes" id="UP000292027"/>
    </source>
</evidence>
<comment type="similarity">
    <text evidence="1">Belongs to the YciI family.</text>
</comment>